<dbReference type="InterPro" id="IPR037125">
    <property type="entry name" value="YajI-like_sf"/>
</dbReference>
<protein>
    <submittedName>
        <fullName evidence="3">DUF3251 domain-containing protein</fullName>
    </submittedName>
</protein>
<evidence type="ECO:0000256" key="1">
    <source>
        <dbReference type="SAM" id="Coils"/>
    </source>
</evidence>
<organism evidence="3 4">
    <name type="scientific">Pectobacterium cacticida</name>
    <dbReference type="NCBI Taxonomy" id="69221"/>
    <lineage>
        <taxon>Bacteria</taxon>
        <taxon>Pseudomonadati</taxon>
        <taxon>Pseudomonadota</taxon>
        <taxon>Gammaproteobacteria</taxon>
        <taxon>Enterobacterales</taxon>
        <taxon>Pectobacteriaceae</taxon>
        <taxon>Pectobacterium</taxon>
    </lineage>
</organism>
<dbReference type="Proteomes" id="UP001379444">
    <property type="component" value="Chromosome"/>
</dbReference>
<proteinExistence type="predicted"/>
<dbReference type="EMBL" id="CP125967">
    <property type="protein sequence ID" value="WWO37977.1"/>
    <property type="molecule type" value="Genomic_DNA"/>
</dbReference>
<feature type="domain" description="DUF3251" evidence="2">
    <location>
        <begin position="20"/>
        <end position="176"/>
    </location>
</feature>
<sequence length="189" mass="20525">MRTRYDILALLSVLVLLTGCAEQHQMPELQERLGQLNQQLHTLNNQATALEQQNTLNAHSTSGAYLLPAAQTSALLESRIGQLSIALRNIETEANGTRALLYIHILDAPGLPAFRAQLDWGSLDPVNGKPLASSVQTQSFIVSPTLLPKAEALIELRLSGLSPQELGFIRVHQVEKIQSPPPIAATDTP</sequence>
<gene>
    <name evidence="3" type="ORF">QNA12_15865</name>
</gene>
<dbReference type="PROSITE" id="PS51257">
    <property type="entry name" value="PROKAR_LIPOPROTEIN"/>
    <property type="match status" value="1"/>
</dbReference>
<dbReference type="RefSeq" id="WP_264497972.1">
    <property type="nucleotide sequence ID" value="NZ_CP109947.1"/>
</dbReference>
<evidence type="ECO:0000313" key="4">
    <source>
        <dbReference type="Proteomes" id="UP001379444"/>
    </source>
</evidence>
<keyword evidence="1" id="KW-0175">Coiled coil</keyword>
<reference evidence="3 4" key="1">
    <citation type="journal article" date="2024" name="Front. Plant Sci.">
        <title>Comprehensive phenomic and genomic studies of the species, Pectobacterium cacticida and proposal for reclassification as Alcorniella cacticida comb. nov.</title>
        <authorList>
            <person name="Jonca J."/>
            <person name="Pirhonen M."/>
            <person name="Waleron M.M."/>
            <person name="Gawor J."/>
            <person name="Mrozik A."/>
            <person name="Smoktunowicz M."/>
            <person name="Waleron K."/>
            <person name="Waleron M."/>
        </authorList>
    </citation>
    <scope>NUCLEOTIDE SEQUENCE [LARGE SCALE GENOMIC DNA]</scope>
    <source>
        <strain evidence="3 4">DPMP6</strain>
    </source>
</reference>
<dbReference type="Gene3D" id="2.60.40.1620">
    <property type="entry name" value="Lipoprotein YajI-like"/>
    <property type="match status" value="1"/>
</dbReference>
<evidence type="ECO:0000313" key="3">
    <source>
        <dbReference type="EMBL" id="WWO37977.1"/>
    </source>
</evidence>
<evidence type="ECO:0000259" key="2">
    <source>
        <dbReference type="Pfam" id="PF11622"/>
    </source>
</evidence>
<accession>A0ABZ2G9T3</accession>
<dbReference type="InterPro" id="IPR021658">
    <property type="entry name" value="DUF3251"/>
</dbReference>
<dbReference type="Pfam" id="PF11622">
    <property type="entry name" value="DUF3251"/>
    <property type="match status" value="1"/>
</dbReference>
<feature type="coiled-coil region" evidence="1">
    <location>
        <begin position="26"/>
        <end position="53"/>
    </location>
</feature>
<dbReference type="NCBIfam" id="NF008575">
    <property type="entry name" value="PRK11530.1"/>
    <property type="match status" value="1"/>
</dbReference>
<keyword evidence="4" id="KW-1185">Reference proteome</keyword>
<name>A0ABZ2G9T3_9GAMM</name>